<keyword evidence="4" id="KW-1185">Reference proteome</keyword>
<protein>
    <submittedName>
        <fullName evidence="3">Uncharacterized protein</fullName>
    </submittedName>
</protein>
<keyword evidence="2" id="KW-1133">Transmembrane helix</keyword>
<accession>A0A3R8JNG6</accession>
<dbReference type="AlphaFoldDB" id="A0A3R8JNG6"/>
<proteinExistence type="predicted"/>
<feature type="compositionally biased region" description="Polar residues" evidence="1">
    <location>
        <begin position="221"/>
        <end position="238"/>
    </location>
</feature>
<organism evidence="3 4">
    <name type="scientific">Schaedlerella arabinosiphila</name>
    <dbReference type="NCBI Taxonomy" id="2044587"/>
    <lineage>
        <taxon>Bacteria</taxon>
        <taxon>Bacillati</taxon>
        <taxon>Bacillota</taxon>
        <taxon>Clostridia</taxon>
        <taxon>Lachnospirales</taxon>
        <taxon>Lachnospiraceae</taxon>
        <taxon>Schaedlerella</taxon>
    </lineage>
</organism>
<sequence length="339" mass="37467">MNSKKYILRAGEASGFMEIRKITAGGKSVGSRFFACILCLFLIFSLCGCSLAVLDAGEESREDRMIGVLITREFLDLLSAQGTEGFPPDTDRGIRSVHGGKLYAEIDKSKGEDPAFWEISFGDLDGIQMLTPLWTMENGESYWGNVCTEGISDLDIRYNVLDDGEERSISGTIYIVSGNGNKPTAFYANPVYQTADGNLYVSQGRGVSASGDSPEGLEFSSALSEETTVTENGKTKTETSSLNVRYTFMDRPVRIKVCQMDSRHRVLKEEDYRPEDMPQELAAEEDAEYILVETEKEGPSGEKTVSREAFSLPAEGELYLTSYRAREDGIVVKQETNIL</sequence>
<comment type="caution">
    <text evidence="3">The sequence shown here is derived from an EMBL/GenBank/DDBJ whole genome shotgun (WGS) entry which is preliminary data.</text>
</comment>
<dbReference type="EMBL" id="RHJS01000002">
    <property type="protein sequence ID" value="RRK32417.1"/>
    <property type="molecule type" value="Genomic_DNA"/>
</dbReference>
<keyword evidence="2" id="KW-0472">Membrane</keyword>
<dbReference type="Proteomes" id="UP000274920">
    <property type="component" value="Unassembled WGS sequence"/>
</dbReference>
<reference evidence="3" key="1">
    <citation type="submission" date="2018-10" db="EMBL/GenBank/DDBJ databases">
        <title>Schaedlerella arabinophila gen. nov. sp. nov., isolated from the mouse intestinal tract and comparative analysis with the genome of the closely related altered Schaedler flora strain ASF502.</title>
        <authorList>
            <person name="Miyake S."/>
            <person name="Soh M."/>
            <person name="Seedorf H."/>
        </authorList>
    </citation>
    <scope>NUCLEOTIDE SEQUENCE [LARGE SCALE GENOMIC DNA]</scope>
    <source>
        <strain evidence="3">DSM 106076</strain>
    </source>
</reference>
<evidence type="ECO:0000256" key="1">
    <source>
        <dbReference type="SAM" id="MobiDB-lite"/>
    </source>
</evidence>
<gene>
    <name evidence="3" type="ORF">EBB54_14400</name>
</gene>
<dbReference type="RefSeq" id="WP_125127885.1">
    <property type="nucleotide sequence ID" value="NZ_RHJS01000002.1"/>
</dbReference>
<evidence type="ECO:0000256" key="2">
    <source>
        <dbReference type="SAM" id="Phobius"/>
    </source>
</evidence>
<name>A0A3R8JNG6_9FIRM</name>
<keyword evidence="2" id="KW-0812">Transmembrane</keyword>
<feature type="transmembrane region" description="Helical" evidence="2">
    <location>
        <begin position="33"/>
        <end position="54"/>
    </location>
</feature>
<evidence type="ECO:0000313" key="4">
    <source>
        <dbReference type="Proteomes" id="UP000274920"/>
    </source>
</evidence>
<evidence type="ECO:0000313" key="3">
    <source>
        <dbReference type="EMBL" id="RRK32417.1"/>
    </source>
</evidence>
<feature type="region of interest" description="Disordered" evidence="1">
    <location>
        <begin position="206"/>
        <end position="238"/>
    </location>
</feature>